<reference evidence="1" key="1">
    <citation type="submission" date="2019-08" db="EMBL/GenBank/DDBJ databases">
        <authorList>
            <person name="Kucharzyk K."/>
            <person name="Murdoch R.W."/>
            <person name="Higgins S."/>
            <person name="Loffler F."/>
        </authorList>
    </citation>
    <scope>NUCLEOTIDE SEQUENCE</scope>
</reference>
<sequence length="195" mass="22806">MLKTRDIVMYELRDYASPKAKITQMLKKGELLQICRGVYSTSQDDPRFPVASMIYSPSYISFETALAYYQMIPEHTFAIMSAGFRLNKEKYYDTPFGRYSFHYIPESVFPWALSPEQELGYGFRLATKEKALCDTLYKIRGVSSRKAISDLLFEDLRMDNSELLALEWSTIKELVPLYHSTTLNSLLRWKEKEDR</sequence>
<evidence type="ECO:0008006" key="2">
    <source>
        <dbReference type="Google" id="ProtNLM"/>
    </source>
</evidence>
<dbReference type="EMBL" id="VSSQ01066063">
    <property type="protein sequence ID" value="MPN18676.1"/>
    <property type="molecule type" value="Genomic_DNA"/>
</dbReference>
<proteinExistence type="predicted"/>
<protein>
    <recommendedName>
        <fullName evidence="2">AbiEi antitoxin C-terminal domain-containing protein</fullName>
    </recommendedName>
</protein>
<name>A0A645FXS2_9ZZZZ</name>
<dbReference type="AlphaFoldDB" id="A0A645FXS2"/>
<organism evidence="1">
    <name type="scientific">bioreactor metagenome</name>
    <dbReference type="NCBI Taxonomy" id="1076179"/>
    <lineage>
        <taxon>unclassified sequences</taxon>
        <taxon>metagenomes</taxon>
        <taxon>ecological metagenomes</taxon>
    </lineage>
</organism>
<comment type="caution">
    <text evidence="1">The sequence shown here is derived from an EMBL/GenBank/DDBJ whole genome shotgun (WGS) entry which is preliminary data.</text>
</comment>
<gene>
    <name evidence="1" type="ORF">SDC9_166039</name>
</gene>
<accession>A0A645FXS2</accession>
<evidence type="ECO:0000313" key="1">
    <source>
        <dbReference type="EMBL" id="MPN18676.1"/>
    </source>
</evidence>